<dbReference type="EMBL" id="QJKJ01003057">
    <property type="protein sequence ID" value="RDY00171.1"/>
    <property type="molecule type" value="Genomic_DNA"/>
</dbReference>
<dbReference type="Proteomes" id="UP000257109">
    <property type="component" value="Unassembled WGS sequence"/>
</dbReference>
<name>A0A371HBJ6_MUCPR</name>
<gene>
    <name evidence="1" type="ORF">CR513_16672</name>
</gene>
<evidence type="ECO:0000313" key="2">
    <source>
        <dbReference type="Proteomes" id="UP000257109"/>
    </source>
</evidence>
<evidence type="ECO:0000313" key="1">
    <source>
        <dbReference type="EMBL" id="RDY00171.1"/>
    </source>
</evidence>
<reference evidence="1" key="1">
    <citation type="submission" date="2018-05" db="EMBL/GenBank/DDBJ databases">
        <title>Draft genome of Mucuna pruriens seed.</title>
        <authorList>
            <person name="Nnadi N.E."/>
            <person name="Vos R."/>
            <person name="Hasami M.H."/>
            <person name="Devisetty U.K."/>
            <person name="Aguiy J.C."/>
        </authorList>
    </citation>
    <scope>NUCLEOTIDE SEQUENCE [LARGE SCALE GENOMIC DNA]</scope>
    <source>
        <strain evidence="1">JCA_2017</strain>
    </source>
</reference>
<organism evidence="1 2">
    <name type="scientific">Mucuna pruriens</name>
    <name type="common">Velvet bean</name>
    <name type="synonym">Dolichos pruriens</name>
    <dbReference type="NCBI Taxonomy" id="157652"/>
    <lineage>
        <taxon>Eukaryota</taxon>
        <taxon>Viridiplantae</taxon>
        <taxon>Streptophyta</taxon>
        <taxon>Embryophyta</taxon>
        <taxon>Tracheophyta</taxon>
        <taxon>Spermatophyta</taxon>
        <taxon>Magnoliopsida</taxon>
        <taxon>eudicotyledons</taxon>
        <taxon>Gunneridae</taxon>
        <taxon>Pentapetalae</taxon>
        <taxon>rosids</taxon>
        <taxon>fabids</taxon>
        <taxon>Fabales</taxon>
        <taxon>Fabaceae</taxon>
        <taxon>Papilionoideae</taxon>
        <taxon>50 kb inversion clade</taxon>
        <taxon>NPAAA clade</taxon>
        <taxon>indigoferoid/millettioid clade</taxon>
        <taxon>Phaseoleae</taxon>
        <taxon>Mucuna</taxon>
    </lineage>
</organism>
<sequence length="94" mass="10800">MARSMCIQQAHPHVKKKDDVPQENKFLLSDIESKVYLKSKASEDAILISSYLTNRMPSSMLNDQIFIPSYSLMNHCTSFPCVFGCTYFVHMTYP</sequence>
<protein>
    <submittedName>
        <fullName evidence="1">Uncharacterized protein</fullName>
    </submittedName>
</protein>
<proteinExistence type="predicted"/>
<feature type="non-terminal residue" evidence="1">
    <location>
        <position position="1"/>
    </location>
</feature>
<comment type="caution">
    <text evidence="1">The sequence shown here is derived from an EMBL/GenBank/DDBJ whole genome shotgun (WGS) entry which is preliminary data.</text>
</comment>
<accession>A0A371HBJ6</accession>
<keyword evidence="2" id="KW-1185">Reference proteome</keyword>
<dbReference type="AlphaFoldDB" id="A0A371HBJ6"/>